<dbReference type="PANTHER" id="PTHR30213:SF1">
    <property type="entry name" value="INNER MEMBRANE PROTEIN YHJD"/>
    <property type="match status" value="1"/>
</dbReference>
<keyword evidence="5 6" id="KW-0472">Membrane</keyword>
<keyword evidence="2" id="KW-1003">Cell membrane</keyword>
<dbReference type="NCBIfam" id="TIGR00765">
    <property type="entry name" value="yihY_not_rbn"/>
    <property type="match status" value="1"/>
</dbReference>
<evidence type="ECO:0000313" key="7">
    <source>
        <dbReference type="EMBL" id="NMH98291.1"/>
    </source>
</evidence>
<evidence type="ECO:0000256" key="4">
    <source>
        <dbReference type="ARBA" id="ARBA00022989"/>
    </source>
</evidence>
<dbReference type="RefSeq" id="WP_169381739.1">
    <property type="nucleotide sequence ID" value="NZ_JAAXLA010000021.1"/>
</dbReference>
<feature type="transmembrane region" description="Helical" evidence="6">
    <location>
        <begin position="245"/>
        <end position="269"/>
    </location>
</feature>
<evidence type="ECO:0000313" key="8">
    <source>
        <dbReference type="Proteomes" id="UP000820669"/>
    </source>
</evidence>
<keyword evidence="8" id="KW-1185">Reference proteome</keyword>
<evidence type="ECO:0000256" key="5">
    <source>
        <dbReference type="ARBA" id="ARBA00023136"/>
    </source>
</evidence>
<comment type="subcellular location">
    <subcellularLocation>
        <location evidence="1">Cell membrane</location>
        <topology evidence="1">Multi-pass membrane protein</topology>
    </subcellularLocation>
</comment>
<comment type="caution">
    <text evidence="7">The sequence shown here is derived from an EMBL/GenBank/DDBJ whole genome shotgun (WGS) entry which is preliminary data.</text>
</comment>
<protein>
    <submittedName>
        <fullName evidence="7">YihY/virulence factor BrkB family protein</fullName>
    </submittedName>
</protein>
<dbReference type="Pfam" id="PF03631">
    <property type="entry name" value="Virul_fac_BrkB"/>
    <property type="match status" value="1"/>
</dbReference>
<feature type="transmembrane region" description="Helical" evidence="6">
    <location>
        <begin position="144"/>
        <end position="165"/>
    </location>
</feature>
<feature type="transmembrane region" description="Helical" evidence="6">
    <location>
        <begin position="211"/>
        <end position="233"/>
    </location>
</feature>
<proteinExistence type="predicted"/>
<dbReference type="Proteomes" id="UP000820669">
    <property type="component" value="Unassembled WGS sequence"/>
</dbReference>
<evidence type="ECO:0000256" key="2">
    <source>
        <dbReference type="ARBA" id="ARBA00022475"/>
    </source>
</evidence>
<keyword evidence="4 6" id="KW-1133">Transmembrane helix</keyword>
<reference evidence="7 8" key="1">
    <citation type="submission" date="2020-04" db="EMBL/GenBank/DDBJ databases">
        <authorList>
            <person name="Klaysubun C."/>
            <person name="Duangmal K."/>
            <person name="Lipun K."/>
        </authorList>
    </citation>
    <scope>NUCLEOTIDE SEQUENCE [LARGE SCALE GENOMIC DNA]</scope>
    <source>
        <strain evidence="7 8">K10HN5</strain>
    </source>
</reference>
<evidence type="ECO:0000256" key="3">
    <source>
        <dbReference type="ARBA" id="ARBA00022692"/>
    </source>
</evidence>
<feature type="transmembrane region" description="Helical" evidence="6">
    <location>
        <begin position="101"/>
        <end position="123"/>
    </location>
</feature>
<feature type="transmembrane region" description="Helical" evidence="6">
    <location>
        <begin position="177"/>
        <end position="199"/>
    </location>
</feature>
<feature type="transmembrane region" description="Helical" evidence="6">
    <location>
        <begin position="41"/>
        <end position="62"/>
    </location>
</feature>
<dbReference type="PANTHER" id="PTHR30213">
    <property type="entry name" value="INNER MEMBRANE PROTEIN YHJD"/>
    <property type="match status" value="1"/>
</dbReference>
<name>A0ABX1S9R2_9PSEU</name>
<dbReference type="InterPro" id="IPR017039">
    <property type="entry name" value="Virul_fac_BrkB"/>
</dbReference>
<dbReference type="EMBL" id="JAAXLA010000021">
    <property type="protein sequence ID" value="NMH98291.1"/>
    <property type="molecule type" value="Genomic_DNA"/>
</dbReference>
<evidence type="ECO:0000256" key="6">
    <source>
        <dbReference type="SAM" id="Phobius"/>
    </source>
</evidence>
<sequence length="333" mass="36371">MGVIGKLDTYQRRHRWLGLPIAVIYKFVDDQGTYLASLITYYGFLSLFPLLLIFTTVLGFMLHGHPALQHELISSALGQFPVIGDQLTDTAHPLHGSGTGLVIGILVALYGGLGFSVAIQNAFNQVWAVPMTRRPDLVVARLRGLALLGVLCIGVLVTTGLAGLTTWAGDYGPEWDLALRAGATVLAVIVNGVLLVLAFRVLTARHLTVRQVLPGAVVAALAWQVLQSLGTLLVGHELRGTSQVYGLFGLVLGLLAWIYLEALVVVFAAELNAVRSERLWPRALLALTPLVGNDELTHADRRSYRSYATAQRYKDFEEITVEFDPPTERDRRP</sequence>
<keyword evidence="3 6" id="KW-0812">Transmembrane</keyword>
<accession>A0ABX1S9R2</accession>
<gene>
    <name evidence="7" type="ORF">HF526_13355</name>
</gene>
<evidence type="ECO:0000256" key="1">
    <source>
        <dbReference type="ARBA" id="ARBA00004651"/>
    </source>
</evidence>
<organism evidence="7 8">
    <name type="scientific">Pseudonocardia acidicola</name>
    <dbReference type="NCBI Taxonomy" id="2724939"/>
    <lineage>
        <taxon>Bacteria</taxon>
        <taxon>Bacillati</taxon>
        <taxon>Actinomycetota</taxon>
        <taxon>Actinomycetes</taxon>
        <taxon>Pseudonocardiales</taxon>
        <taxon>Pseudonocardiaceae</taxon>
        <taxon>Pseudonocardia</taxon>
    </lineage>
</organism>